<keyword evidence="4" id="KW-1185">Reference proteome</keyword>
<accession>A0A8T0WQD2</accession>
<feature type="signal peptide" evidence="2">
    <location>
        <begin position="1"/>
        <end position="17"/>
    </location>
</feature>
<evidence type="ECO:0008006" key="5">
    <source>
        <dbReference type="Google" id="ProtNLM"/>
    </source>
</evidence>
<protein>
    <recommendedName>
        <fullName evidence="5">Secreted protein</fullName>
    </recommendedName>
</protein>
<organism evidence="3 4">
    <name type="scientific">Panicum virgatum</name>
    <name type="common">Blackwell switchgrass</name>
    <dbReference type="NCBI Taxonomy" id="38727"/>
    <lineage>
        <taxon>Eukaryota</taxon>
        <taxon>Viridiplantae</taxon>
        <taxon>Streptophyta</taxon>
        <taxon>Embryophyta</taxon>
        <taxon>Tracheophyta</taxon>
        <taxon>Spermatophyta</taxon>
        <taxon>Magnoliopsida</taxon>
        <taxon>Liliopsida</taxon>
        <taxon>Poales</taxon>
        <taxon>Poaceae</taxon>
        <taxon>PACMAD clade</taxon>
        <taxon>Panicoideae</taxon>
        <taxon>Panicodae</taxon>
        <taxon>Paniceae</taxon>
        <taxon>Panicinae</taxon>
        <taxon>Panicum</taxon>
        <taxon>Panicum sect. Hiantes</taxon>
    </lineage>
</organism>
<feature type="compositionally biased region" description="Basic and acidic residues" evidence="1">
    <location>
        <begin position="103"/>
        <end position="113"/>
    </location>
</feature>
<evidence type="ECO:0000256" key="2">
    <source>
        <dbReference type="SAM" id="SignalP"/>
    </source>
</evidence>
<keyword evidence="2" id="KW-0732">Signal</keyword>
<proteinExistence type="predicted"/>
<feature type="chain" id="PRO_5035722957" description="Secreted protein" evidence="2">
    <location>
        <begin position="18"/>
        <end position="129"/>
    </location>
</feature>
<gene>
    <name evidence="3" type="ORF">PVAP13_1NG093100</name>
</gene>
<reference evidence="3" key="1">
    <citation type="submission" date="2020-05" db="EMBL/GenBank/DDBJ databases">
        <title>WGS assembly of Panicum virgatum.</title>
        <authorList>
            <person name="Lovell J.T."/>
            <person name="Jenkins J."/>
            <person name="Shu S."/>
            <person name="Juenger T.E."/>
            <person name="Schmutz J."/>
        </authorList>
    </citation>
    <scope>NUCLEOTIDE SEQUENCE</scope>
    <source>
        <strain evidence="3">AP13</strain>
    </source>
</reference>
<dbReference type="AlphaFoldDB" id="A0A8T0WQD2"/>
<evidence type="ECO:0000313" key="3">
    <source>
        <dbReference type="EMBL" id="KAG2649238.1"/>
    </source>
</evidence>
<evidence type="ECO:0000313" key="4">
    <source>
        <dbReference type="Proteomes" id="UP000823388"/>
    </source>
</evidence>
<evidence type="ECO:0000256" key="1">
    <source>
        <dbReference type="SAM" id="MobiDB-lite"/>
    </source>
</evidence>
<sequence>MAPVMLLLAMCRRLSSSMPPIAAGMLPVRPLLSASTSSLRLAQRVMLPGMAPASALPRRLRYRRRRREPTLRGISPRRLLKLRLSERRKVRLPMAGEMVPSSPRERRSRDTTRHRWRWPRPQVTPAQLQ</sequence>
<name>A0A8T0WQD2_PANVG</name>
<dbReference type="Proteomes" id="UP000823388">
    <property type="component" value="Chromosome 1N"/>
</dbReference>
<comment type="caution">
    <text evidence="3">The sequence shown here is derived from an EMBL/GenBank/DDBJ whole genome shotgun (WGS) entry which is preliminary data.</text>
</comment>
<feature type="region of interest" description="Disordered" evidence="1">
    <location>
        <begin position="91"/>
        <end position="129"/>
    </location>
</feature>
<dbReference type="EMBL" id="CM029038">
    <property type="protein sequence ID" value="KAG2649238.1"/>
    <property type="molecule type" value="Genomic_DNA"/>
</dbReference>